<feature type="transmembrane region" description="Helical" evidence="5">
    <location>
        <begin position="122"/>
        <end position="152"/>
    </location>
</feature>
<dbReference type="InterPro" id="IPR007269">
    <property type="entry name" value="ICMT_MeTrfase"/>
</dbReference>
<dbReference type="GO" id="GO:0008168">
    <property type="term" value="F:methyltransferase activity"/>
    <property type="evidence" value="ECO:0007669"/>
    <property type="project" value="UniProtKB-KW"/>
</dbReference>
<evidence type="ECO:0000256" key="2">
    <source>
        <dbReference type="ARBA" id="ARBA00022692"/>
    </source>
</evidence>
<evidence type="ECO:0000313" key="7">
    <source>
        <dbReference type="Proteomes" id="UP001224359"/>
    </source>
</evidence>
<keyword evidence="7" id="KW-1185">Reference proteome</keyword>
<keyword evidence="3 5" id="KW-1133">Transmembrane helix</keyword>
<evidence type="ECO:0000256" key="1">
    <source>
        <dbReference type="ARBA" id="ARBA00004141"/>
    </source>
</evidence>
<feature type="transmembrane region" description="Helical" evidence="5">
    <location>
        <begin position="69"/>
        <end position="88"/>
    </location>
</feature>
<keyword evidence="6" id="KW-0489">Methyltransferase</keyword>
<dbReference type="Gene3D" id="1.20.120.1630">
    <property type="match status" value="1"/>
</dbReference>
<feature type="transmembrane region" description="Helical" evidence="5">
    <location>
        <begin position="40"/>
        <end position="57"/>
    </location>
</feature>
<dbReference type="Proteomes" id="UP001224359">
    <property type="component" value="Unassembled WGS sequence"/>
</dbReference>
<name>A0ABT9VI90_9BACI</name>
<reference evidence="6 7" key="1">
    <citation type="submission" date="2023-07" db="EMBL/GenBank/DDBJ databases">
        <title>Genomic Encyclopedia of Type Strains, Phase IV (KMG-IV): sequencing the most valuable type-strain genomes for metagenomic binning, comparative biology and taxonomic classification.</title>
        <authorList>
            <person name="Goeker M."/>
        </authorList>
    </citation>
    <scope>NUCLEOTIDE SEQUENCE [LARGE SCALE GENOMIC DNA]</scope>
    <source>
        <strain evidence="6 7">DSM 16460</strain>
    </source>
</reference>
<dbReference type="GO" id="GO:0032259">
    <property type="term" value="P:methylation"/>
    <property type="evidence" value="ECO:0007669"/>
    <property type="project" value="UniProtKB-KW"/>
</dbReference>
<keyword evidence="2 5" id="KW-0812">Transmembrane</keyword>
<evidence type="ECO:0000313" key="6">
    <source>
        <dbReference type="EMBL" id="MDQ0160688.1"/>
    </source>
</evidence>
<comment type="caution">
    <text evidence="6">The sequence shown here is derived from an EMBL/GenBank/DDBJ whole genome shotgun (WGS) entry which is preliminary data.</text>
</comment>
<accession>A0ABT9VI90</accession>
<dbReference type="EMBL" id="JAUSTQ010000016">
    <property type="protein sequence ID" value="MDQ0160688.1"/>
    <property type="molecule type" value="Genomic_DNA"/>
</dbReference>
<proteinExistence type="predicted"/>
<protein>
    <submittedName>
        <fullName evidence="6">Methyltransferase</fullName>
    </submittedName>
</protein>
<keyword evidence="4 5" id="KW-0472">Membrane</keyword>
<dbReference type="Pfam" id="PF04140">
    <property type="entry name" value="ICMT"/>
    <property type="match status" value="1"/>
</dbReference>
<keyword evidence="6" id="KW-0808">Transferase</keyword>
<evidence type="ECO:0000256" key="3">
    <source>
        <dbReference type="ARBA" id="ARBA00022989"/>
    </source>
</evidence>
<gene>
    <name evidence="6" type="ORF">J2S77_002694</name>
</gene>
<evidence type="ECO:0000256" key="4">
    <source>
        <dbReference type="ARBA" id="ARBA00023136"/>
    </source>
</evidence>
<evidence type="ECO:0000256" key="5">
    <source>
        <dbReference type="SAM" id="Phobius"/>
    </source>
</evidence>
<organism evidence="6 7">
    <name type="scientific">Alkalibacillus salilacus</name>
    <dbReference type="NCBI Taxonomy" id="284582"/>
    <lineage>
        <taxon>Bacteria</taxon>
        <taxon>Bacillati</taxon>
        <taxon>Bacillota</taxon>
        <taxon>Bacilli</taxon>
        <taxon>Bacillales</taxon>
        <taxon>Bacillaceae</taxon>
        <taxon>Alkalibacillus</taxon>
    </lineage>
</organism>
<comment type="subcellular location">
    <subcellularLocation>
        <location evidence="1">Membrane</location>
        <topology evidence="1">Multi-pass membrane protein</topology>
    </subcellularLocation>
</comment>
<sequence length="170" mass="20303">MFYVSIFIYLIVVRLYELGLARKNEAYQLKHGGILISDPYYHWIVFIHLLFLISLIVESYTSHQWQQSTPWLLFAIFIVLQLCRVYVIKTLGRLWNTKVIINPTNGERVTNGLFRWIKHPNYWIVFFEFICLSLMFHAYMTAVIFPLLHVALMTKRIPLENRALSLYDEK</sequence>